<sequence length="204" mass="23877">MSARLKNKKLSIILNITVATWATVMFLLLPACNNNKKNIAEAVNEKDSLPDMRTTGVTTYISDSGMIRYKIITDEWLIYSQKNPPYWAFEKGVYMEKFDTLFNIDASIEADTAYYYEQKKLWELRSNVHIRSQKGDKFDTELMFWDQEKEKIYSDKFIRIEQVDRVLTGYGFESNQQMTEYQIFNNTGIFLVEDTAPSDTTTNK</sequence>
<protein>
    <submittedName>
        <fullName evidence="2">LPS export ABC transporter periplasmic protein LptC</fullName>
    </submittedName>
</protein>
<evidence type="ECO:0000256" key="1">
    <source>
        <dbReference type="SAM" id="Phobius"/>
    </source>
</evidence>
<dbReference type="Pfam" id="PF06835">
    <property type="entry name" value="LptC"/>
    <property type="match status" value="1"/>
</dbReference>
<proteinExistence type="predicted"/>
<dbReference type="NCBIfam" id="TIGR04409">
    <property type="entry name" value="LptC_YrbK"/>
    <property type="match status" value="1"/>
</dbReference>
<reference evidence="2" key="1">
    <citation type="submission" date="2022-12" db="EMBL/GenBank/DDBJ databases">
        <title>Phocaeicola acetigenes sp. nov., isolated feces from a healthy human.</title>
        <authorList>
            <person name="Do H."/>
            <person name="Ha Y.B."/>
            <person name="Kim J.-S."/>
            <person name="Suh M.K."/>
            <person name="Kim H.S."/>
            <person name="Lee J.-S."/>
        </authorList>
    </citation>
    <scope>NUCLEOTIDE SEQUENCE</scope>
    <source>
        <strain evidence="2">KGMB11183</strain>
    </source>
</reference>
<dbReference type="InterPro" id="IPR010664">
    <property type="entry name" value="LipoPS_assembly_LptC-rel"/>
</dbReference>
<name>A0ABT4PIT7_9BACT</name>
<keyword evidence="1" id="KW-1133">Transmembrane helix</keyword>
<evidence type="ECO:0000313" key="2">
    <source>
        <dbReference type="EMBL" id="MCZ8372914.1"/>
    </source>
</evidence>
<keyword evidence="1" id="KW-0812">Transmembrane</keyword>
<dbReference type="Proteomes" id="UP001141933">
    <property type="component" value="Unassembled WGS sequence"/>
</dbReference>
<dbReference type="RefSeq" id="WP_269878193.1">
    <property type="nucleotide sequence ID" value="NZ_JAPZVM010000007.1"/>
</dbReference>
<comment type="caution">
    <text evidence="2">The sequence shown here is derived from an EMBL/GenBank/DDBJ whole genome shotgun (WGS) entry which is preliminary data.</text>
</comment>
<feature type="transmembrane region" description="Helical" evidence="1">
    <location>
        <begin position="12"/>
        <end position="31"/>
    </location>
</feature>
<keyword evidence="3" id="KW-1185">Reference proteome</keyword>
<dbReference type="EMBL" id="JAPZVM010000007">
    <property type="protein sequence ID" value="MCZ8372914.1"/>
    <property type="molecule type" value="Genomic_DNA"/>
</dbReference>
<dbReference type="Gene3D" id="2.60.450.10">
    <property type="entry name" value="Lipopolysaccharide (LPS) transport protein A like domain"/>
    <property type="match status" value="1"/>
</dbReference>
<gene>
    <name evidence="2" type="primary">lptC</name>
    <name evidence="2" type="ORF">O6P32_09370</name>
</gene>
<dbReference type="InterPro" id="IPR026265">
    <property type="entry name" value="LptC"/>
</dbReference>
<organism evidence="2 3">
    <name type="scientific">Phocaeicola acetigenes</name>
    <dbReference type="NCBI Taxonomy" id="3016083"/>
    <lineage>
        <taxon>Bacteria</taxon>
        <taxon>Pseudomonadati</taxon>
        <taxon>Bacteroidota</taxon>
        <taxon>Bacteroidia</taxon>
        <taxon>Bacteroidales</taxon>
        <taxon>Bacteroidaceae</taxon>
        <taxon>Phocaeicola</taxon>
    </lineage>
</organism>
<keyword evidence="1" id="KW-0472">Membrane</keyword>
<evidence type="ECO:0000313" key="3">
    <source>
        <dbReference type="Proteomes" id="UP001141933"/>
    </source>
</evidence>
<accession>A0ABT4PIT7</accession>